<reference evidence="2 3" key="1">
    <citation type="submission" date="2015-07" db="EMBL/GenBank/DDBJ databases">
        <title>The genome of the fungus Escovopsis weberi, a specialized disease agent of ant agriculture.</title>
        <authorList>
            <person name="de Man T.J."/>
            <person name="Stajich J.E."/>
            <person name="Kubicek C.P."/>
            <person name="Chenthamara K."/>
            <person name="Atanasova L."/>
            <person name="Druzhinina I.S."/>
            <person name="Birnbaum S."/>
            <person name="Barribeau S.M."/>
            <person name="Teiling C."/>
            <person name="Suen G."/>
            <person name="Currie C."/>
            <person name="Gerardo N.M."/>
        </authorList>
    </citation>
    <scope>NUCLEOTIDE SEQUENCE [LARGE SCALE GENOMIC DNA]</scope>
</reference>
<protein>
    <recommendedName>
        <fullName evidence="4">Extracellular protein</fullName>
    </recommendedName>
</protein>
<dbReference type="PANTHER" id="PTHR36182:SF1">
    <property type="entry name" value="PROTEIN, PUTATIVE (AFU_ORTHOLOGUE AFUA_6G10930)-RELATED"/>
    <property type="match status" value="1"/>
</dbReference>
<keyword evidence="3" id="KW-1185">Reference proteome</keyword>
<name>A0A0M8N879_ESCWE</name>
<proteinExistence type="predicted"/>
<evidence type="ECO:0000256" key="1">
    <source>
        <dbReference type="SAM" id="MobiDB-lite"/>
    </source>
</evidence>
<dbReference type="Gene3D" id="2.70.50.70">
    <property type="match status" value="1"/>
</dbReference>
<dbReference type="Proteomes" id="UP000053831">
    <property type="component" value="Unassembled WGS sequence"/>
</dbReference>
<gene>
    <name evidence="2" type="ORF">ESCO_001676</name>
</gene>
<organism evidence="2 3">
    <name type="scientific">Escovopsis weberi</name>
    <dbReference type="NCBI Taxonomy" id="150374"/>
    <lineage>
        <taxon>Eukaryota</taxon>
        <taxon>Fungi</taxon>
        <taxon>Dikarya</taxon>
        <taxon>Ascomycota</taxon>
        <taxon>Pezizomycotina</taxon>
        <taxon>Sordariomycetes</taxon>
        <taxon>Hypocreomycetidae</taxon>
        <taxon>Hypocreales</taxon>
        <taxon>Hypocreaceae</taxon>
        <taxon>Escovopsis</taxon>
    </lineage>
</organism>
<accession>A0A0M8N879</accession>
<dbReference type="PANTHER" id="PTHR36182">
    <property type="entry name" value="PROTEIN, PUTATIVE (AFU_ORTHOLOGUE AFUA_6G10930)-RELATED"/>
    <property type="match status" value="1"/>
</dbReference>
<feature type="compositionally biased region" description="Low complexity" evidence="1">
    <location>
        <begin position="318"/>
        <end position="335"/>
    </location>
</feature>
<feature type="compositionally biased region" description="Pro residues" evidence="1">
    <location>
        <begin position="266"/>
        <end position="279"/>
    </location>
</feature>
<evidence type="ECO:0008006" key="4">
    <source>
        <dbReference type="Google" id="ProtNLM"/>
    </source>
</evidence>
<comment type="caution">
    <text evidence="2">The sequence shown here is derived from an EMBL/GenBank/DDBJ whole genome shotgun (WGS) entry which is preliminary data.</text>
</comment>
<sequence>MRFVETAGTVLGLAAALARGHMEMTSPPPLRSKHNPNTPPGMQDYSMTAPLSASGADFPCKGYLDLLGQPAARPVASWAPGQTVTLALAGSANHNGGSCQASISLDGGSSFKVLYSWIGGCPPPGESSWSFPLPLDLPAGEAVFAWSWFNQVGNREMYMNCAVVDVLATAPPGLGSSSSSSSSYRRGFVGIMGGGGESHIAADHAPDRAAALAGRPDMFVANVNNGFCTYEGKDLEFPDPGPNVSRRSDKGTAAPGQGACLAGGGSPPPPPPPPPPASPPSGGNGASPSSSSSAAAPSEIRNSPVPYQPPPPAPSNPQRPSSASSAPAVATSQAPFAPGACPSPAPRPSTQHQQQPQPQSSTTPATHLSPPSASPSGSGSGNGNGSAAPGSPCQGEGLWNCIDDGTRFQRCASGVWSVPIPMAPGTSCKPGVSEHFIMYRRDRLARHRAHGRRHFHS</sequence>
<dbReference type="AlphaFoldDB" id="A0A0M8N879"/>
<dbReference type="OrthoDB" id="2342176at2759"/>
<dbReference type="EMBL" id="LGSR01000006">
    <property type="protein sequence ID" value="KOS21991.1"/>
    <property type="molecule type" value="Genomic_DNA"/>
</dbReference>
<evidence type="ECO:0000313" key="3">
    <source>
        <dbReference type="Proteomes" id="UP000053831"/>
    </source>
</evidence>
<feature type="compositionally biased region" description="Pro residues" evidence="1">
    <location>
        <begin position="306"/>
        <end position="317"/>
    </location>
</feature>
<evidence type="ECO:0000313" key="2">
    <source>
        <dbReference type="EMBL" id="KOS21991.1"/>
    </source>
</evidence>
<feature type="compositionally biased region" description="Low complexity" evidence="1">
    <location>
        <begin position="348"/>
        <end position="377"/>
    </location>
</feature>
<feature type="region of interest" description="Disordered" evidence="1">
    <location>
        <begin position="234"/>
        <end position="391"/>
    </location>
</feature>
<feature type="compositionally biased region" description="Low complexity" evidence="1">
    <location>
        <begin position="286"/>
        <end position="298"/>
    </location>
</feature>
<dbReference type="STRING" id="150374.A0A0M8N879"/>